<reference evidence="2 3" key="1">
    <citation type="submission" date="2016-03" db="EMBL/GenBank/DDBJ databases">
        <title>Shallow-sea hydrothermal system.</title>
        <authorList>
            <person name="Tang K."/>
        </authorList>
    </citation>
    <scope>NUCLEOTIDE SEQUENCE [LARGE SCALE GENOMIC DNA]</scope>
    <source>
        <strain evidence="2 3">JLT9</strain>
    </source>
</reference>
<feature type="transmembrane region" description="Helical" evidence="1">
    <location>
        <begin position="34"/>
        <end position="53"/>
    </location>
</feature>
<dbReference type="KEGG" id="serj:SGUI_0722"/>
<dbReference type="Proteomes" id="UP000092482">
    <property type="component" value="Chromosome"/>
</dbReference>
<accession>A0A1B1N9M4</accession>
<organism evidence="2 3">
    <name type="scientific">Serinicoccus hydrothermalis</name>
    <dbReference type="NCBI Taxonomy" id="1758689"/>
    <lineage>
        <taxon>Bacteria</taxon>
        <taxon>Bacillati</taxon>
        <taxon>Actinomycetota</taxon>
        <taxon>Actinomycetes</taxon>
        <taxon>Micrococcales</taxon>
        <taxon>Ornithinimicrobiaceae</taxon>
        <taxon>Serinicoccus</taxon>
    </lineage>
</organism>
<sequence>MLALALFGAAYMALTGTLILWGRVLRPQDAEQATAWLFLAVSVGQAVGTALVGP</sequence>
<keyword evidence="1" id="KW-0472">Membrane</keyword>
<name>A0A1B1N9M4_9MICO</name>
<keyword evidence="1" id="KW-1133">Transmembrane helix</keyword>
<evidence type="ECO:0000313" key="3">
    <source>
        <dbReference type="Proteomes" id="UP000092482"/>
    </source>
</evidence>
<dbReference type="OrthoDB" id="2957247at2"/>
<evidence type="ECO:0000256" key="1">
    <source>
        <dbReference type="SAM" id="Phobius"/>
    </source>
</evidence>
<protein>
    <submittedName>
        <fullName evidence="2">Uncharacterized protein</fullName>
    </submittedName>
</protein>
<dbReference type="AlphaFoldDB" id="A0A1B1N9M4"/>
<evidence type="ECO:0000313" key="2">
    <source>
        <dbReference type="EMBL" id="ANS78118.1"/>
    </source>
</evidence>
<keyword evidence="1" id="KW-0812">Transmembrane</keyword>
<gene>
    <name evidence="2" type="ORF">SGUI_0722</name>
</gene>
<dbReference type="EMBL" id="CP014989">
    <property type="protein sequence ID" value="ANS78118.1"/>
    <property type="molecule type" value="Genomic_DNA"/>
</dbReference>
<proteinExistence type="predicted"/>
<keyword evidence="3" id="KW-1185">Reference proteome</keyword>
<dbReference type="STRING" id="1758689.SGUI_0722"/>